<reference evidence="24" key="1">
    <citation type="submission" date="2023-10" db="EMBL/GenBank/DDBJ databases">
        <title>Genome assemblies of two species of porcelain crab, Petrolisthes cinctipes and Petrolisthes manimaculis (Anomura: Porcellanidae).</title>
        <authorList>
            <person name="Angst P."/>
        </authorList>
    </citation>
    <scope>NUCLEOTIDE SEQUENCE</scope>
    <source>
        <strain evidence="24">PB745_01</strain>
        <tissue evidence="24">Gill</tissue>
    </source>
</reference>
<keyword evidence="12" id="KW-0828">Tyrosine catabolism</keyword>
<proteinExistence type="inferred from homology"/>
<name>A0AAE1L153_PETCI</name>
<evidence type="ECO:0000256" key="3">
    <source>
        <dbReference type="ARBA" id="ARBA00004496"/>
    </source>
</evidence>
<evidence type="ECO:0000256" key="15">
    <source>
        <dbReference type="ARBA" id="ARBA00023004"/>
    </source>
</evidence>
<dbReference type="GO" id="GO:0005789">
    <property type="term" value="C:endoplasmic reticulum membrane"/>
    <property type="evidence" value="ECO:0007669"/>
    <property type="project" value="UniProtKB-SubCell"/>
</dbReference>
<evidence type="ECO:0000256" key="16">
    <source>
        <dbReference type="ARBA" id="ARBA00023034"/>
    </source>
</evidence>
<keyword evidence="18" id="KW-0585">Phenylalanine catabolism</keyword>
<keyword evidence="9 22" id="KW-0479">Metal-binding</keyword>
<keyword evidence="15 22" id="KW-0408">Iron</keyword>
<dbReference type="GO" id="GO:0006572">
    <property type="term" value="P:L-tyrosine catabolic process"/>
    <property type="evidence" value="ECO:0007669"/>
    <property type="project" value="UniProtKB-KW"/>
</dbReference>
<evidence type="ECO:0000256" key="14">
    <source>
        <dbReference type="ARBA" id="ARBA00023002"/>
    </source>
</evidence>
<dbReference type="GO" id="GO:0003868">
    <property type="term" value="F:4-hydroxyphenylpyruvate dioxygenase activity"/>
    <property type="evidence" value="ECO:0007669"/>
    <property type="project" value="UniProtKB-EC"/>
</dbReference>
<evidence type="ECO:0000256" key="22">
    <source>
        <dbReference type="PIRSR" id="PIRSR009283-1"/>
    </source>
</evidence>
<evidence type="ECO:0000256" key="7">
    <source>
        <dbReference type="ARBA" id="ARBA00018452"/>
    </source>
</evidence>
<evidence type="ECO:0000256" key="12">
    <source>
        <dbReference type="ARBA" id="ARBA00022878"/>
    </source>
</evidence>
<keyword evidence="16" id="KW-0333">Golgi apparatus</keyword>
<evidence type="ECO:0000256" key="6">
    <source>
        <dbReference type="ARBA" id="ARBA00011738"/>
    </source>
</evidence>
<dbReference type="InterPro" id="IPR029068">
    <property type="entry name" value="Glyas_Bleomycin-R_OHBP_Dase"/>
</dbReference>
<evidence type="ECO:0000256" key="2">
    <source>
        <dbReference type="ARBA" id="ARBA00004406"/>
    </source>
</evidence>
<keyword evidence="10" id="KW-0677">Repeat</keyword>
<dbReference type="PANTHER" id="PTHR11959">
    <property type="entry name" value="4-HYDROXYPHENYLPYRUVATE DIOXYGENASE"/>
    <property type="match status" value="1"/>
</dbReference>
<dbReference type="PROSITE" id="PS51819">
    <property type="entry name" value="VOC"/>
    <property type="match status" value="2"/>
</dbReference>
<comment type="pathway">
    <text evidence="4">Amino-acid degradation; L-phenylalanine degradation; acetoacetate and fumarate from L-phenylalanine: step 3/6.</text>
</comment>
<evidence type="ECO:0000256" key="4">
    <source>
        <dbReference type="ARBA" id="ARBA00005162"/>
    </source>
</evidence>
<dbReference type="SUPFAM" id="SSF54593">
    <property type="entry name" value="Glyoxalase/Bleomycin resistance protein/Dihydroxybiphenyl dioxygenase"/>
    <property type="match status" value="1"/>
</dbReference>
<evidence type="ECO:0000256" key="18">
    <source>
        <dbReference type="ARBA" id="ARBA00023232"/>
    </source>
</evidence>
<comment type="caution">
    <text evidence="24">The sequence shown here is derived from an EMBL/GenBank/DDBJ whole genome shotgun (WGS) entry which is preliminary data.</text>
</comment>
<comment type="subcellular location">
    <subcellularLocation>
        <location evidence="3">Cytoplasm</location>
    </subcellularLocation>
    <subcellularLocation>
        <location evidence="2">Endoplasmic reticulum membrane</location>
        <topology evidence="2">Peripheral membrane protein</topology>
    </subcellularLocation>
    <subcellularLocation>
        <location evidence="1">Golgi apparatus membrane</location>
        <topology evidence="1">Peripheral membrane protein</topology>
    </subcellularLocation>
</comment>
<dbReference type="InterPro" id="IPR004360">
    <property type="entry name" value="Glyas_Fos-R_dOase_dom"/>
</dbReference>
<evidence type="ECO:0000256" key="17">
    <source>
        <dbReference type="ARBA" id="ARBA00023136"/>
    </source>
</evidence>
<feature type="binding site" evidence="22">
    <location>
        <position position="265"/>
    </location>
    <ligand>
        <name>Fe cation</name>
        <dbReference type="ChEBI" id="CHEBI:24875"/>
    </ligand>
</feature>
<protein>
    <recommendedName>
        <fullName evidence="7 21">4-hydroxyphenylpyruvate dioxygenase</fullName>
    </recommendedName>
</protein>
<comment type="cofactor">
    <cofactor evidence="22">
        <name>Fe cation</name>
        <dbReference type="ChEBI" id="CHEBI:24875"/>
    </cofactor>
    <text evidence="22">Binds 1 Fe cation per subunit.</text>
</comment>
<dbReference type="InterPro" id="IPR037523">
    <property type="entry name" value="VOC_core"/>
</dbReference>
<keyword evidence="25" id="KW-1185">Reference proteome</keyword>
<evidence type="ECO:0000313" key="25">
    <source>
        <dbReference type="Proteomes" id="UP001286313"/>
    </source>
</evidence>
<dbReference type="GO" id="GO:0000139">
    <property type="term" value="C:Golgi membrane"/>
    <property type="evidence" value="ECO:0007669"/>
    <property type="project" value="UniProtKB-SubCell"/>
</dbReference>
<dbReference type="Pfam" id="PF00903">
    <property type="entry name" value="Glyoxalase"/>
    <property type="match status" value="1"/>
</dbReference>
<sequence length="380" mass="43495">MRTDYQLRQTVWKDWLWGGENLRASPDPMAASYYISRMGFQPHAYSGLETGSRNVVRHVVRQNRIIFVLVSPLNPGNEEMGRHLITHGDGVKDIAFSVEDLDAIVKKAKERGAKIVKDIWEENDEGGKVRFAQVQTYGDTTHTFVERGTYNGLFLPGYKRPLVPVDNITKTLPDPKLDFVDHIVGNQPDLEMEDAAAWYEKHLIFHRFWSVDDTQIHTEYSALRSIVVTNWEETIKMPINEPAPGRRKSQIQEFVDYYGGAGVQHIALNTKDIISAIRHLRSRGMEFLSVPNSYYDQLKEKLKLSKVKVVEDMNVLQELNILVDYDDNGYLLQIFTKNVQDRPTVFLEVIQRNNHSGFGAGNFKALFEAIEIDQAARGNL</sequence>
<dbReference type="CDD" id="cd08342">
    <property type="entry name" value="HPPD_N_like"/>
    <property type="match status" value="1"/>
</dbReference>
<feature type="binding site" evidence="22">
    <location>
        <position position="182"/>
    </location>
    <ligand>
        <name>Fe cation</name>
        <dbReference type="ChEBI" id="CHEBI:24875"/>
    </ligand>
</feature>
<dbReference type="PIRSF" id="PIRSF009283">
    <property type="entry name" value="HPP_dOase"/>
    <property type="match status" value="1"/>
</dbReference>
<dbReference type="GO" id="GO:0006559">
    <property type="term" value="P:L-phenylalanine catabolic process"/>
    <property type="evidence" value="ECO:0007669"/>
    <property type="project" value="UniProtKB-KW"/>
</dbReference>
<keyword evidence="17" id="KW-0472">Membrane</keyword>
<keyword evidence="11" id="KW-0256">Endoplasmic reticulum</keyword>
<dbReference type="GO" id="GO:0042803">
    <property type="term" value="F:protein homodimerization activity"/>
    <property type="evidence" value="ECO:0007669"/>
    <property type="project" value="UniProtKB-ARBA"/>
</dbReference>
<evidence type="ECO:0000256" key="19">
    <source>
        <dbReference type="ARBA" id="ARBA00033727"/>
    </source>
</evidence>
<evidence type="ECO:0000256" key="1">
    <source>
        <dbReference type="ARBA" id="ARBA00004395"/>
    </source>
</evidence>
<keyword evidence="13" id="KW-0223">Dioxygenase</keyword>
<evidence type="ECO:0000259" key="23">
    <source>
        <dbReference type="PROSITE" id="PS51819"/>
    </source>
</evidence>
<keyword evidence="14" id="KW-0560">Oxidoreductase</keyword>
<evidence type="ECO:0000256" key="13">
    <source>
        <dbReference type="ARBA" id="ARBA00022964"/>
    </source>
</evidence>
<dbReference type="NCBIfam" id="TIGR01263">
    <property type="entry name" value="4HPPD"/>
    <property type="match status" value="1"/>
</dbReference>
<dbReference type="EMBL" id="JAWQEG010000310">
    <property type="protein sequence ID" value="KAK3891743.1"/>
    <property type="molecule type" value="Genomic_DNA"/>
</dbReference>
<evidence type="ECO:0000313" key="24">
    <source>
        <dbReference type="EMBL" id="KAK3891743.1"/>
    </source>
</evidence>
<comment type="catalytic activity">
    <reaction evidence="20">
        <text>3-(4-hydroxyphenyl)pyruvate + O2 = homogentisate + CO2</text>
        <dbReference type="Rhea" id="RHEA:16189"/>
        <dbReference type="ChEBI" id="CHEBI:15379"/>
        <dbReference type="ChEBI" id="CHEBI:16169"/>
        <dbReference type="ChEBI" id="CHEBI:16526"/>
        <dbReference type="ChEBI" id="CHEBI:36242"/>
        <dbReference type="EC" id="1.13.11.27"/>
    </reaction>
    <physiologicalReaction direction="left-to-right" evidence="20">
        <dbReference type="Rhea" id="RHEA:16190"/>
    </physiologicalReaction>
</comment>
<dbReference type="InterPro" id="IPR041736">
    <property type="entry name" value="4OHPhenylPyrv_dOase_N"/>
</dbReference>
<evidence type="ECO:0000256" key="11">
    <source>
        <dbReference type="ARBA" id="ARBA00022824"/>
    </source>
</evidence>
<dbReference type="Proteomes" id="UP001286313">
    <property type="component" value="Unassembled WGS sequence"/>
</dbReference>
<dbReference type="Gene3D" id="3.10.180.10">
    <property type="entry name" value="2,3-Dihydroxybiphenyl 1,2-Dioxygenase, domain 1"/>
    <property type="match status" value="2"/>
</dbReference>
<dbReference type="InterPro" id="IPR041735">
    <property type="entry name" value="4OHPhenylPyrv_dOase_C"/>
</dbReference>
<gene>
    <name evidence="24" type="ORF">Pcinc_004387</name>
</gene>
<evidence type="ECO:0000256" key="8">
    <source>
        <dbReference type="ARBA" id="ARBA00022490"/>
    </source>
</evidence>
<comment type="similarity">
    <text evidence="5 21">Belongs to the 4HPPD family.</text>
</comment>
<dbReference type="CDD" id="cd07250">
    <property type="entry name" value="HPPD_C_like"/>
    <property type="match status" value="1"/>
</dbReference>
<feature type="domain" description="VOC" evidence="23">
    <location>
        <begin position="179"/>
        <end position="337"/>
    </location>
</feature>
<comment type="function">
    <text evidence="19">Catalyzes the conversion of 4-hydroxyphenylpyruvic acid to homogentisic acid, one of the steps in tyrosine catabolism.</text>
</comment>
<dbReference type="FunFam" id="3.10.180.10:FF:000022">
    <property type="entry name" value="4-hydroxyphenylpyruvate dioxygenase"/>
    <property type="match status" value="1"/>
</dbReference>
<keyword evidence="8" id="KW-0963">Cytoplasm</keyword>
<dbReference type="AlphaFoldDB" id="A0AAE1L153"/>
<dbReference type="PANTHER" id="PTHR11959:SF1">
    <property type="entry name" value="4-HYDROXYPHENYLPYRUVATE DIOXYGENASE"/>
    <property type="match status" value="1"/>
</dbReference>
<evidence type="ECO:0000256" key="20">
    <source>
        <dbReference type="ARBA" id="ARBA00048047"/>
    </source>
</evidence>
<feature type="domain" description="VOC" evidence="23">
    <location>
        <begin position="16"/>
        <end position="147"/>
    </location>
</feature>
<comment type="subunit">
    <text evidence="6">Homodimer.</text>
</comment>
<evidence type="ECO:0000256" key="5">
    <source>
        <dbReference type="ARBA" id="ARBA00005877"/>
    </source>
</evidence>
<evidence type="ECO:0000256" key="10">
    <source>
        <dbReference type="ARBA" id="ARBA00022737"/>
    </source>
</evidence>
<accession>A0AAE1L153</accession>
<evidence type="ECO:0000256" key="9">
    <source>
        <dbReference type="ARBA" id="ARBA00022723"/>
    </source>
</evidence>
<feature type="binding site" evidence="22">
    <location>
        <position position="348"/>
    </location>
    <ligand>
        <name>Fe cation</name>
        <dbReference type="ChEBI" id="CHEBI:24875"/>
    </ligand>
</feature>
<organism evidence="24 25">
    <name type="scientific">Petrolisthes cinctipes</name>
    <name type="common">Flat porcelain crab</name>
    <dbReference type="NCBI Taxonomy" id="88211"/>
    <lineage>
        <taxon>Eukaryota</taxon>
        <taxon>Metazoa</taxon>
        <taxon>Ecdysozoa</taxon>
        <taxon>Arthropoda</taxon>
        <taxon>Crustacea</taxon>
        <taxon>Multicrustacea</taxon>
        <taxon>Malacostraca</taxon>
        <taxon>Eumalacostraca</taxon>
        <taxon>Eucarida</taxon>
        <taxon>Decapoda</taxon>
        <taxon>Pleocyemata</taxon>
        <taxon>Anomura</taxon>
        <taxon>Galatheoidea</taxon>
        <taxon>Porcellanidae</taxon>
        <taxon>Petrolisthes</taxon>
    </lineage>
</organism>
<dbReference type="GO" id="GO:0046872">
    <property type="term" value="F:metal ion binding"/>
    <property type="evidence" value="ECO:0007669"/>
    <property type="project" value="UniProtKB-KW"/>
</dbReference>
<evidence type="ECO:0000256" key="21">
    <source>
        <dbReference type="PIRNR" id="PIRNR009283"/>
    </source>
</evidence>
<dbReference type="InterPro" id="IPR005956">
    <property type="entry name" value="4OHPhenylPyrv_dOase"/>
</dbReference>